<gene>
    <name evidence="2" type="ORF">ONE63_006634</name>
</gene>
<keyword evidence="3" id="KW-1185">Reference proteome</keyword>
<feature type="compositionally biased region" description="Basic and acidic residues" evidence="1">
    <location>
        <begin position="133"/>
        <end position="143"/>
    </location>
</feature>
<name>A0AAV7XUM5_9NEOP</name>
<feature type="compositionally biased region" description="Basic residues" evidence="1">
    <location>
        <begin position="122"/>
        <end position="132"/>
    </location>
</feature>
<dbReference type="AlphaFoldDB" id="A0AAV7XUM5"/>
<comment type="caution">
    <text evidence="2">The sequence shown here is derived from an EMBL/GenBank/DDBJ whole genome shotgun (WGS) entry which is preliminary data.</text>
</comment>
<dbReference type="Proteomes" id="UP001075354">
    <property type="component" value="Chromosome 3"/>
</dbReference>
<protein>
    <submittedName>
        <fullName evidence="2">Uncharacterized protein</fullName>
    </submittedName>
</protein>
<proteinExistence type="predicted"/>
<accession>A0AAV7XUM5</accession>
<evidence type="ECO:0000313" key="2">
    <source>
        <dbReference type="EMBL" id="KAJ1529904.1"/>
    </source>
</evidence>
<sequence length="446" mass="47544">MGRSKSKDRPSQTNFFLADSKGFIICIDKVDLLVADPSTVKLADEVQFKYGAETLDGVVTFLAGTEAEALAEMKVQAKQKRPKPNVPESVVQSKRVRVVSKEPDVAPKSTAASIKPKQAKNAAKKVLKKKVDRAKSVLDDELSKSTSQAAQKEADIQSGDESEGSRDSSSASSSDSGVCPASKKLGKAGDVQALQEISSDADEVEPVNGSEPTEEPETFVSEVTGGSKAGNALEVAEDPKAGDLLVTQDSKSGLPEGTASTKRPLKDSKDSEAGPSGSKKSKKGKRSRSLKRNMSVYQEAGGKGYLYCKDSPDAEKIHPGYEVYTLKHLLEKALNTTKSASICCRMLLENVFTQDALQNASAFGFPPRGKGADGLKQSQVLPRLDPNGIDALIARALDHQKSFKTWRPKLSEGQLRDSISNKVCLAKKCKQASSSSSSSSSGSEPE</sequence>
<feature type="region of interest" description="Disordered" evidence="1">
    <location>
        <begin position="75"/>
        <end position="293"/>
    </location>
</feature>
<organism evidence="2 3">
    <name type="scientific">Megalurothrips usitatus</name>
    <name type="common">bean blossom thrips</name>
    <dbReference type="NCBI Taxonomy" id="439358"/>
    <lineage>
        <taxon>Eukaryota</taxon>
        <taxon>Metazoa</taxon>
        <taxon>Ecdysozoa</taxon>
        <taxon>Arthropoda</taxon>
        <taxon>Hexapoda</taxon>
        <taxon>Insecta</taxon>
        <taxon>Pterygota</taxon>
        <taxon>Neoptera</taxon>
        <taxon>Paraneoptera</taxon>
        <taxon>Thysanoptera</taxon>
        <taxon>Terebrantia</taxon>
        <taxon>Thripoidea</taxon>
        <taxon>Thripidae</taxon>
        <taxon>Megalurothrips</taxon>
    </lineage>
</organism>
<evidence type="ECO:0000313" key="3">
    <source>
        <dbReference type="Proteomes" id="UP001075354"/>
    </source>
</evidence>
<dbReference type="EMBL" id="JAPTSV010000003">
    <property type="protein sequence ID" value="KAJ1529904.1"/>
    <property type="molecule type" value="Genomic_DNA"/>
</dbReference>
<feature type="compositionally biased region" description="Low complexity" evidence="1">
    <location>
        <begin position="167"/>
        <end position="177"/>
    </location>
</feature>
<feature type="compositionally biased region" description="Basic residues" evidence="1">
    <location>
        <begin position="279"/>
        <end position="291"/>
    </location>
</feature>
<evidence type="ECO:0000256" key="1">
    <source>
        <dbReference type="SAM" id="MobiDB-lite"/>
    </source>
</evidence>
<reference evidence="2" key="1">
    <citation type="submission" date="2022-12" db="EMBL/GenBank/DDBJ databases">
        <title>Chromosome-level genome assembly of the bean flower thrips Megalurothrips usitatus.</title>
        <authorList>
            <person name="Ma L."/>
            <person name="Liu Q."/>
            <person name="Li H."/>
            <person name="Cai W."/>
        </authorList>
    </citation>
    <scope>NUCLEOTIDE SEQUENCE</scope>
    <source>
        <strain evidence="2">Cailab_2022a</strain>
    </source>
</reference>